<proteinExistence type="predicted"/>
<accession>A0ACC2MSC0</accession>
<name>A0ACC2MSC0_PERAE</name>
<dbReference type="Proteomes" id="UP001234297">
    <property type="component" value="Chromosome 1"/>
</dbReference>
<protein>
    <submittedName>
        <fullName evidence="1">Uncharacterized protein</fullName>
    </submittedName>
</protein>
<sequence>MAKVYPSSSPLHPTSNYMTSRRETFTIWMKSLIFNGNGCTVYDSDGQIVYRVDNYNRKCSNRVYLMDLRGNVLITILRKKYSLLGHWEGYKCSDLKLVEEKPWFRVRKPWKFLKGKSPCEVTMGWDKDQSNCYRIEAAAGKLDCQIVDQTGRLVAEVKQKQSSSGVLLGDDVLTLVVEPNTNHSFIMGLVVKYCLLGHWEGYNCNDLKLPEEKPWFRVRKPWKILKGKSPCEVTLGWDKDQSNCYRIEVAKGKPACRIVDQTGGALVAEVKQRQPSSGVSMGEYVLSLVVEPNIDHSFIMG</sequence>
<keyword evidence="2" id="KW-1185">Reference proteome</keyword>
<dbReference type="EMBL" id="CM056809">
    <property type="protein sequence ID" value="KAJ8648283.1"/>
    <property type="molecule type" value="Genomic_DNA"/>
</dbReference>
<evidence type="ECO:0000313" key="2">
    <source>
        <dbReference type="Proteomes" id="UP001234297"/>
    </source>
</evidence>
<gene>
    <name evidence="1" type="ORF">MRB53_001306</name>
</gene>
<organism evidence="1 2">
    <name type="scientific">Persea americana</name>
    <name type="common">Avocado</name>
    <dbReference type="NCBI Taxonomy" id="3435"/>
    <lineage>
        <taxon>Eukaryota</taxon>
        <taxon>Viridiplantae</taxon>
        <taxon>Streptophyta</taxon>
        <taxon>Embryophyta</taxon>
        <taxon>Tracheophyta</taxon>
        <taxon>Spermatophyta</taxon>
        <taxon>Magnoliopsida</taxon>
        <taxon>Magnoliidae</taxon>
        <taxon>Laurales</taxon>
        <taxon>Lauraceae</taxon>
        <taxon>Persea</taxon>
    </lineage>
</organism>
<evidence type="ECO:0000313" key="1">
    <source>
        <dbReference type="EMBL" id="KAJ8648283.1"/>
    </source>
</evidence>
<comment type="caution">
    <text evidence="1">The sequence shown here is derived from an EMBL/GenBank/DDBJ whole genome shotgun (WGS) entry which is preliminary data.</text>
</comment>
<reference evidence="1 2" key="1">
    <citation type="journal article" date="2022" name="Hortic Res">
        <title>A haplotype resolved chromosomal level avocado genome allows analysis of novel avocado genes.</title>
        <authorList>
            <person name="Nath O."/>
            <person name="Fletcher S.J."/>
            <person name="Hayward A."/>
            <person name="Shaw L.M."/>
            <person name="Masouleh A.K."/>
            <person name="Furtado A."/>
            <person name="Henry R.J."/>
            <person name="Mitter N."/>
        </authorList>
    </citation>
    <scope>NUCLEOTIDE SEQUENCE [LARGE SCALE GENOMIC DNA]</scope>
    <source>
        <strain evidence="2">cv. Hass</strain>
    </source>
</reference>